<dbReference type="EMBL" id="GBRH01195198">
    <property type="protein sequence ID" value="JAE02698.1"/>
    <property type="molecule type" value="Transcribed_RNA"/>
</dbReference>
<protein>
    <submittedName>
        <fullName evidence="1">Uncharacterized protein</fullName>
    </submittedName>
</protein>
<evidence type="ECO:0000313" key="1">
    <source>
        <dbReference type="EMBL" id="JAE02698.1"/>
    </source>
</evidence>
<reference evidence="1" key="1">
    <citation type="submission" date="2014-09" db="EMBL/GenBank/DDBJ databases">
        <authorList>
            <person name="Magalhaes I.L.F."/>
            <person name="Oliveira U."/>
            <person name="Santos F.R."/>
            <person name="Vidigal T.H.D.A."/>
            <person name="Brescovit A.D."/>
            <person name="Santos A.J."/>
        </authorList>
    </citation>
    <scope>NUCLEOTIDE SEQUENCE</scope>
    <source>
        <tissue evidence="1">Shoot tissue taken approximately 20 cm above the soil surface</tissue>
    </source>
</reference>
<proteinExistence type="predicted"/>
<sequence>MNTARFLQVESHQHLHATRGWMIPGANPSRWFKLVDAMYSISCRLAGSCLAGHIIADAPRGPIFFLAWTCPFIAQR</sequence>
<name>A0A0A9F337_ARUDO</name>
<dbReference type="AlphaFoldDB" id="A0A0A9F337"/>
<reference evidence="1" key="2">
    <citation type="journal article" date="2015" name="Data Brief">
        <title>Shoot transcriptome of the giant reed, Arundo donax.</title>
        <authorList>
            <person name="Barrero R.A."/>
            <person name="Guerrero F.D."/>
            <person name="Moolhuijzen P."/>
            <person name="Goolsby J.A."/>
            <person name="Tidwell J."/>
            <person name="Bellgard S.E."/>
            <person name="Bellgard M.I."/>
        </authorList>
    </citation>
    <scope>NUCLEOTIDE SEQUENCE</scope>
    <source>
        <tissue evidence="1">Shoot tissue taken approximately 20 cm above the soil surface</tissue>
    </source>
</reference>
<accession>A0A0A9F337</accession>
<organism evidence="1">
    <name type="scientific">Arundo donax</name>
    <name type="common">Giant reed</name>
    <name type="synonym">Donax arundinaceus</name>
    <dbReference type="NCBI Taxonomy" id="35708"/>
    <lineage>
        <taxon>Eukaryota</taxon>
        <taxon>Viridiplantae</taxon>
        <taxon>Streptophyta</taxon>
        <taxon>Embryophyta</taxon>
        <taxon>Tracheophyta</taxon>
        <taxon>Spermatophyta</taxon>
        <taxon>Magnoliopsida</taxon>
        <taxon>Liliopsida</taxon>
        <taxon>Poales</taxon>
        <taxon>Poaceae</taxon>
        <taxon>PACMAD clade</taxon>
        <taxon>Arundinoideae</taxon>
        <taxon>Arundineae</taxon>
        <taxon>Arundo</taxon>
    </lineage>
</organism>